<reference evidence="3 4" key="1">
    <citation type="journal article" date="2015" name="PLoS Pathog.">
        <title>Leptomonas seymouri: Adaptations to the Dixenous Life Cycle Analyzed by Genome Sequencing, Transcriptome Profiling and Co-infection with Leishmania donovani.</title>
        <authorList>
            <person name="Kraeva N."/>
            <person name="Butenko A."/>
            <person name="Hlavacova J."/>
            <person name="Kostygov A."/>
            <person name="Myskova J."/>
            <person name="Grybchuk D."/>
            <person name="Lestinova T."/>
            <person name="Votypka J."/>
            <person name="Volf P."/>
            <person name="Opperdoes F."/>
            <person name="Flegontov P."/>
            <person name="Lukes J."/>
            <person name="Yurchenko V."/>
        </authorList>
    </citation>
    <scope>NUCLEOTIDE SEQUENCE [LARGE SCALE GENOMIC DNA]</scope>
    <source>
        <strain evidence="3 4">ATCC 30220</strain>
    </source>
</reference>
<dbReference type="AlphaFoldDB" id="A0A0N1PBH7"/>
<name>A0A0N1PBH7_LEPSE</name>
<feature type="compositionally biased region" description="Pro residues" evidence="2">
    <location>
        <begin position="29"/>
        <end position="38"/>
    </location>
</feature>
<keyword evidence="1" id="KW-0175">Coiled coil</keyword>
<protein>
    <submittedName>
        <fullName evidence="3">Uncharacterized protein</fullName>
    </submittedName>
</protein>
<feature type="region of interest" description="Disordered" evidence="2">
    <location>
        <begin position="1"/>
        <end position="44"/>
    </location>
</feature>
<sequence length="302" mass="31578">MSAQFEGAPKPPEDYSPTPSDPLPSSRPSLPPLKPPMSSPTKRLPMEVPTSLARMGMLASNGNSGGITVPLDRYRAKLEECAALHQCVATLTRSNEEYQQLLIAEKAENARLRATIARLQGECQAGHHHVDAVFGAPPSAALDTSPPTGAAATSPRRASEGSVRSRREAGNEAPATAPCAATPMKSSSLSPERASNGDRRPPDVQSPASAAAVEPAGASQQQGHNSRSSPSTTCTSRTSSCSCSRSSSRGTHDPSGKAQRYAMPLRQPSRPLCSANAGATDMTAYGRAVFEILAAPLGPWEE</sequence>
<dbReference type="Proteomes" id="UP000038009">
    <property type="component" value="Unassembled WGS sequence"/>
</dbReference>
<feature type="compositionally biased region" description="Low complexity" evidence="2">
    <location>
        <begin position="173"/>
        <end position="183"/>
    </location>
</feature>
<dbReference type="OrthoDB" id="549243at2759"/>
<dbReference type="VEuPathDB" id="TriTrypDB:Lsey_0133_0070"/>
<evidence type="ECO:0000256" key="1">
    <source>
        <dbReference type="SAM" id="Coils"/>
    </source>
</evidence>
<feature type="compositionally biased region" description="Basic and acidic residues" evidence="2">
    <location>
        <begin position="157"/>
        <end position="170"/>
    </location>
</feature>
<organism evidence="3 4">
    <name type="scientific">Leptomonas seymouri</name>
    <dbReference type="NCBI Taxonomy" id="5684"/>
    <lineage>
        <taxon>Eukaryota</taxon>
        <taxon>Discoba</taxon>
        <taxon>Euglenozoa</taxon>
        <taxon>Kinetoplastea</taxon>
        <taxon>Metakinetoplastina</taxon>
        <taxon>Trypanosomatida</taxon>
        <taxon>Trypanosomatidae</taxon>
        <taxon>Leishmaniinae</taxon>
        <taxon>Leptomonas</taxon>
    </lineage>
</organism>
<dbReference type="OMA" id="ECATLHH"/>
<evidence type="ECO:0000256" key="2">
    <source>
        <dbReference type="SAM" id="MobiDB-lite"/>
    </source>
</evidence>
<feature type="region of interest" description="Disordered" evidence="2">
    <location>
        <begin position="134"/>
        <end position="268"/>
    </location>
</feature>
<gene>
    <name evidence="3" type="ORF">ABL78_4542</name>
</gene>
<accession>A0A0N1PBH7</accession>
<keyword evidence="4" id="KW-1185">Reference proteome</keyword>
<evidence type="ECO:0000313" key="3">
    <source>
        <dbReference type="EMBL" id="KPI86391.1"/>
    </source>
</evidence>
<feature type="compositionally biased region" description="Low complexity" evidence="2">
    <location>
        <begin position="205"/>
        <end position="249"/>
    </location>
</feature>
<proteinExistence type="predicted"/>
<feature type="coiled-coil region" evidence="1">
    <location>
        <begin position="95"/>
        <end position="122"/>
    </location>
</feature>
<evidence type="ECO:0000313" key="4">
    <source>
        <dbReference type="Proteomes" id="UP000038009"/>
    </source>
</evidence>
<dbReference type="EMBL" id="LJSK01000133">
    <property type="protein sequence ID" value="KPI86391.1"/>
    <property type="molecule type" value="Genomic_DNA"/>
</dbReference>
<comment type="caution">
    <text evidence="3">The sequence shown here is derived from an EMBL/GenBank/DDBJ whole genome shotgun (WGS) entry which is preliminary data.</text>
</comment>